<dbReference type="PANTHER" id="PTHR33103">
    <property type="entry name" value="OS01G0153900 PROTEIN"/>
    <property type="match status" value="1"/>
</dbReference>
<name>A0A445JT72_GLYSO</name>
<keyword evidence="2" id="KW-1185">Reference proteome</keyword>
<dbReference type="Pfam" id="PF05056">
    <property type="entry name" value="DUF674"/>
    <property type="match status" value="1"/>
</dbReference>
<comment type="caution">
    <text evidence="1">The sequence shown here is derived from an EMBL/GenBank/DDBJ whole genome shotgun (WGS) entry which is preliminary data.</text>
</comment>
<dbReference type="InterPro" id="IPR007750">
    <property type="entry name" value="DUF674"/>
</dbReference>
<dbReference type="Proteomes" id="UP000289340">
    <property type="component" value="Chromosome 7"/>
</dbReference>
<organism evidence="1 2">
    <name type="scientific">Glycine soja</name>
    <name type="common">Wild soybean</name>
    <dbReference type="NCBI Taxonomy" id="3848"/>
    <lineage>
        <taxon>Eukaryota</taxon>
        <taxon>Viridiplantae</taxon>
        <taxon>Streptophyta</taxon>
        <taxon>Embryophyta</taxon>
        <taxon>Tracheophyta</taxon>
        <taxon>Spermatophyta</taxon>
        <taxon>Magnoliopsida</taxon>
        <taxon>eudicotyledons</taxon>
        <taxon>Gunneridae</taxon>
        <taxon>Pentapetalae</taxon>
        <taxon>rosids</taxon>
        <taxon>fabids</taxon>
        <taxon>Fabales</taxon>
        <taxon>Fabaceae</taxon>
        <taxon>Papilionoideae</taxon>
        <taxon>50 kb inversion clade</taxon>
        <taxon>NPAAA clade</taxon>
        <taxon>indigoferoid/millettioid clade</taxon>
        <taxon>Phaseoleae</taxon>
        <taxon>Glycine</taxon>
        <taxon>Glycine subgen. Soja</taxon>
    </lineage>
</organism>
<dbReference type="PANTHER" id="PTHR33103:SF93">
    <property type="entry name" value="DUF674 FAMILY PROTEIN"/>
    <property type="match status" value="1"/>
</dbReference>
<sequence>MASDQAATTVPLDCWEDNEKKRVVLAEASGDFIDVLFSFLTLPLGTIVRLGINFQLSVEMGSIKKLYESVQNLGSDVFWNDICKQMLLNPRNPLEASCQRLKVKVDDTNPTKYFICHSCSTEKNLLLSTFDGGRCYCGKLMRKNMDLLVESKEETAAENGVFVKGDAKFLIFDDLTVLRSTPSKSVQKFLEHRRKDFEIPTISKDVDMKEIFSILKQALISKSPLSEVFFKKEGSKSCSCPYSCPCSRNTNPIHWKDSIKIKVMVNKSNNKIVLAEADGDFVDFLFSFLTTPLGSILNLTNGKFPLGSIGNLYRSVKRLDPSWFKGSSKESLLNLRVAPHFGCKSSPFQEDHTPNYWYGTVAGKDNNEGRTMISKKKDMLQTAKELKLFDPRCSDGAKEPGVGFVKRPCLFVVKDDLEVIQMTTTSSIEYLRDEKVKVGDLEEHLVEIRSNEVMNLLRASLTSNEATLTRSLGCLLMKWKCQRCIPLWGRLQRMKKIHRKKKENGENSCNILCCCSVCDK</sequence>
<dbReference type="EMBL" id="QZWG01000007">
    <property type="protein sequence ID" value="RZC01697.1"/>
    <property type="molecule type" value="Genomic_DNA"/>
</dbReference>
<evidence type="ECO:0000313" key="1">
    <source>
        <dbReference type="EMBL" id="RZC01695.1"/>
    </source>
</evidence>
<reference evidence="1 2" key="1">
    <citation type="submission" date="2018-09" db="EMBL/GenBank/DDBJ databases">
        <title>A high-quality reference genome of wild soybean provides a powerful tool to mine soybean genomes.</title>
        <authorList>
            <person name="Xie M."/>
            <person name="Chung C.Y.L."/>
            <person name="Li M.-W."/>
            <person name="Wong F.-L."/>
            <person name="Chan T.-F."/>
            <person name="Lam H.-M."/>
        </authorList>
    </citation>
    <scope>NUCLEOTIDE SEQUENCE [LARGE SCALE GENOMIC DNA]</scope>
    <source>
        <strain evidence="2">cv. W05</strain>
        <tissue evidence="1">Hypocotyl of etiolated seedlings</tissue>
    </source>
</reference>
<dbReference type="Gramene" id="XM_028383679.1">
    <property type="protein sequence ID" value="XP_028239480.1"/>
    <property type="gene ID" value="LOC114418375"/>
</dbReference>
<proteinExistence type="predicted"/>
<evidence type="ECO:0008006" key="3">
    <source>
        <dbReference type="Google" id="ProtNLM"/>
    </source>
</evidence>
<gene>
    <name evidence="1" type="ORF">D0Y65_017071</name>
</gene>
<dbReference type="AlphaFoldDB" id="A0A445JT72"/>
<evidence type="ECO:0000313" key="2">
    <source>
        <dbReference type="Proteomes" id="UP000289340"/>
    </source>
</evidence>
<accession>A0A445JT72</accession>
<protein>
    <recommendedName>
        <fullName evidence="3">DUF674 domain-containing protein</fullName>
    </recommendedName>
</protein>
<dbReference type="EMBL" id="QZWG01000007">
    <property type="protein sequence ID" value="RZC01695.1"/>
    <property type="molecule type" value="Genomic_DNA"/>
</dbReference>